<evidence type="ECO:0000313" key="4">
    <source>
        <dbReference type="Proteomes" id="UP000481616"/>
    </source>
</evidence>
<name>A0A4Q5HPK4_9BACT</name>
<reference evidence="3 4" key="1">
    <citation type="journal article" date="2019" name="Nat. Med.">
        <title>A library of human gut bacterial isolates paired with longitudinal multiomics data enables mechanistic microbiome research.</title>
        <authorList>
            <person name="Poyet M."/>
            <person name="Groussin M."/>
            <person name="Gibbons S.M."/>
            <person name="Avila-Pacheco J."/>
            <person name="Jiang X."/>
            <person name="Kearney S.M."/>
            <person name="Perrotta A.R."/>
            <person name="Berdy B."/>
            <person name="Zhao S."/>
            <person name="Lieberman T.D."/>
            <person name="Swanson P.K."/>
            <person name="Smith M."/>
            <person name="Roesemann S."/>
            <person name="Alexander J.E."/>
            <person name="Rich S.A."/>
            <person name="Livny J."/>
            <person name="Vlamakis H."/>
            <person name="Clish C."/>
            <person name="Bullock K."/>
            <person name="Deik A."/>
            <person name="Scott J."/>
            <person name="Pierce K.A."/>
            <person name="Xavier R.J."/>
            <person name="Alm E.J."/>
        </authorList>
    </citation>
    <scope>NUCLEOTIDE SEQUENCE [LARGE SCALE GENOMIC DNA]</scope>
    <source>
        <strain evidence="1 4">BIOML-A1</strain>
        <strain evidence="2 3">BIOML-A4</strain>
    </source>
</reference>
<evidence type="ECO:0000313" key="2">
    <source>
        <dbReference type="EMBL" id="KAA5404068.1"/>
    </source>
</evidence>
<sequence>MMIYTVVANTGIHITSFPFEINTKEKFQLWFHEWYNTENGEWTLGLVQEINDETNQYFYNKKTLFENGYLQILKSEEGVNVQDLYDEGIKPIMINDEMQATGNIFKLSFVDKSNVLSKFENKWLPIPYFYHRSETKFKFGSLNWSRFKLLPTSDSEGIKKYKVLLALDTRTKEKTDKYEECPVFPDQFATELRFDVCPQEFQLMDFCSPNPEWEYINDYLFKLVHPELSSVGKIKQGHKLTYIATYFLLIDYIAQKKLFPQIILYRDKGTVVKDVDMVVDIGNSRTAALLVEDNSNFNQVSQLQLIDFSQLNDNNKGEIVTYQEPFDMRLAMRKVEFGEFGIQGSRQFVYPSFVRLGKEAISLIHKASETDANQEKYSTMSSPKRYLWDGKRSKEEWQFITLEGEKDKHILNIPGISEQLQSNGCLATMGTGGQSYHYSRRSMMTFAFLEMLSQAEMQINSDKYRIDRGDKNMPRRIRRIIITCPTAMSKLEREALVKCASDAVKLLNKFNGRTENRVDIIPSVPSVKDQESKWYYDEATCSQLVYIYGEVGYKYKGNCQEFFNLYGEKDGDEKQPHLTIGSLDIGAGTSDLMISRYTYTSGDVTTIQPDPLFYDSYYYAGDDMLNELVKHVMFFSQSSALREHLQGKTEQEYRQILRNFFGPDHTGQTIADRRLRRDFNMQYSIPLMYKFLDLLSKQAQNCIIRYKDIFEDNEPNWRIKKGFEDFFGFPLEDLEWKYDNEYVSEVVRKAFEPLLKKIATIMFSYNCNIVLLSGRPSSLAPIRNIFLKYYPVSPNRLILLNNYFVGYWYPFSENTGHITNPKTIVAMGALIGYYATSLGNLDRFVLDKSKLDEKLKPVINYIEASREGLPIEYFITPQKHVGELMVSSLPLKLNIRQLGIDSYPSRELYVIDFNENKIGERLRAKASKEGISMTDLEVQAKAKDVIDDMRRRMPYYVTIEQDPDNKELLSVTGITDRNGIDIGDGYIEINIQSLGVNNQYWLDTGAFEIQ</sequence>
<comment type="caution">
    <text evidence="1">The sequence shown here is derived from an EMBL/GenBank/DDBJ whole genome shotgun (WGS) entry which is preliminary data.</text>
</comment>
<gene>
    <name evidence="2" type="ORF">F2Y51_13490</name>
    <name evidence="1" type="ORF">F2Y58_14425</name>
</gene>
<dbReference type="InterPro" id="IPR009216">
    <property type="entry name" value="Virulence_factor_SrfB"/>
</dbReference>
<dbReference type="Pfam" id="PF07520">
    <property type="entry name" value="SrfB"/>
    <property type="match status" value="1"/>
</dbReference>
<proteinExistence type="predicted"/>
<evidence type="ECO:0000313" key="1">
    <source>
        <dbReference type="EMBL" id="KAA5396707.1"/>
    </source>
</evidence>
<dbReference type="Proteomes" id="UP000481616">
    <property type="component" value="Unassembled WGS sequence"/>
</dbReference>
<evidence type="ECO:0000313" key="3">
    <source>
        <dbReference type="Proteomes" id="UP000441162"/>
    </source>
</evidence>
<organism evidence="1 4">
    <name type="scientific">Phocaeicola dorei</name>
    <dbReference type="NCBI Taxonomy" id="357276"/>
    <lineage>
        <taxon>Bacteria</taxon>
        <taxon>Pseudomonadati</taxon>
        <taxon>Bacteroidota</taxon>
        <taxon>Bacteroidia</taxon>
        <taxon>Bacteroidales</taxon>
        <taxon>Bacteroidaceae</taxon>
        <taxon>Phocaeicola</taxon>
    </lineage>
</organism>
<dbReference type="EMBL" id="VVYY01000012">
    <property type="protein sequence ID" value="KAA5396707.1"/>
    <property type="molecule type" value="Genomic_DNA"/>
</dbReference>
<protein>
    <submittedName>
        <fullName evidence="1">Virulence factor SrfB</fullName>
    </submittedName>
</protein>
<dbReference type="EMBL" id="VVZA01000011">
    <property type="protein sequence ID" value="KAA5404068.1"/>
    <property type="molecule type" value="Genomic_DNA"/>
</dbReference>
<dbReference type="AlphaFoldDB" id="A0A4Q5HPK4"/>
<accession>A0A4Q5HPK4</accession>
<dbReference type="Proteomes" id="UP000441162">
    <property type="component" value="Unassembled WGS sequence"/>
</dbReference>